<keyword evidence="2" id="KW-1185">Reference proteome</keyword>
<dbReference type="OrthoDB" id="8194446at2759"/>
<dbReference type="EMBL" id="KZ308300">
    <property type="protein sequence ID" value="KAG8226859.1"/>
    <property type="molecule type" value="Genomic_DNA"/>
</dbReference>
<proteinExistence type="predicted"/>
<comment type="caution">
    <text evidence="1">The sequence shown here is derived from an EMBL/GenBank/DDBJ whole genome shotgun (WGS) entry which is preliminary data.</text>
</comment>
<dbReference type="Proteomes" id="UP000792457">
    <property type="component" value="Unassembled WGS sequence"/>
</dbReference>
<organism evidence="1 2">
    <name type="scientific">Ladona fulva</name>
    <name type="common">Scarce chaser dragonfly</name>
    <name type="synonym">Libellula fulva</name>
    <dbReference type="NCBI Taxonomy" id="123851"/>
    <lineage>
        <taxon>Eukaryota</taxon>
        <taxon>Metazoa</taxon>
        <taxon>Ecdysozoa</taxon>
        <taxon>Arthropoda</taxon>
        <taxon>Hexapoda</taxon>
        <taxon>Insecta</taxon>
        <taxon>Pterygota</taxon>
        <taxon>Palaeoptera</taxon>
        <taxon>Odonata</taxon>
        <taxon>Epiprocta</taxon>
        <taxon>Anisoptera</taxon>
        <taxon>Libelluloidea</taxon>
        <taxon>Libellulidae</taxon>
        <taxon>Ladona</taxon>
    </lineage>
</organism>
<protein>
    <submittedName>
        <fullName evidence="1">Uncharacterized protein</fullName>
    </submittedName>
</protein>
<evidence type="ECO:0000313" key="1">
    <source>
        <dbReference type="EMBL" id="KAG8226859.1"/>
    </source>
</evidence>
<reference evidence="1" key="1">
    <citation type="submission" date="2013-04" db="EMBL/GenBank/DDBJ databases">
        <authorList>
            <person name="Qu J."/>
            <person name="Murali S.C."/>
            <person name="Bandaranaike D."/>
            <person name="Bellair M."/>
            <person name="Blankenburg K."/>
            <person name="Chao H."/>
            <person name="Dinh H."/>
            <person name="Doddapaneni H."/>
            <person name="Downs B."/>
            <person name="Dugan-Rocha S."/>
            <person name="Elkadiri S."/>
            <person name="Gnanaolivu R.D."/>
            <person name="Hernandez B."/>
            <person name="Javaid M."/>
            <person name="Jayaseelan J.C."/>
            <person name="Lee S."/>
            <person name="Li M."/>
            <person name="Ming W."/>
            <person name="Munidasa M."/>
            <person name="Muniz J."/>
            <person name="Nguyen L."/>
            <person name="Ongeri F."/>
            <person name="Osuji N."/>
            <person name="Pu L.-L."/>
            <person name="Puazo M."/>
            <person name="Qu C."/>
            <person name="Quiroz J."/>
            <person name="Raj R."/>
            <person name="Weissenberger G."/>
            <person name="Xin Y."/>
            <person name="Zou X."/>
            <person name="Han Y."/>
            <person name="Richards S."/>
            <person name="Worley K."/>
            <person name="Muzny D."/>
            <person name="Gibbs R."/>
        </authorList>
    </citation>
    <scope>NUCLEOTIDE SEQUENCE</scope>
    <source>
        <strain evidence="1">Sampled in the wild</strain>
    </source>
</reference>
<dbReference type="AlphaFoldDB" id="A0A8K0K3E3"/>
<reference evidence="1" key="2">
    <citation type="submission" date="2017-10" db="EMBL/GenBank/DDBJ databases">
        <title>Ladona fulva Genome sequencing and assembly.</title>
        <authorList>
            <person name="Murali S."/>
            <person name="Richards S."/>
            <person name="Bandaranaike D."/>
            <person name="Bellair M."/>
            <person name="Blankenburg K."/>
            <person name="Chao H."/>
            <person name="Dinh H."/>
            <person name="Doddapaneni H."/>
            <person name="Dugan-Rocha S."/>
            <person name="Elkadiri S."/>
            <person name="Gnanaolivu R."/>
            <person name="Hernandez B."/>
            <person name="Skinner E."/>
            <person name="Javaid M."/>
            <person name="Lee S."/>
            <person name="Li M."/>
            <person name="Ming W."/>
            <person name="Munidasa M."/>
            <person name="Muniz J."/>
            <person name="Nguyen L."/>
            <person name="Hughes D."/>
            <person name="Osuji N."/>
            <person name="Pu L.-L."/>
            <person name="Puazo M."/>
            <person name="Qu C."/>
            <person name="Quiroz J."/>
            <person name="Raj R."/>
            <person name="Weissenberger G."/>
            <person name="Xin Y."/>
            <person name="Zou X."/>
            <person name="Han Y."/>
            <person name="Worley K."/>
            <person name="Muzny D."/>
            <person name="Gibbs R."/>
        </authorList>
    </citation>
    <scope>NUCLEOTIDE SEQUENCE</scope>
    <source>
        <strain evidence="1">Sampled in the wild</strain>
    </source>
</reference>
<name>A0A8K0K3E3_LADFU</name>
<evidence type="ECO:0000313" key="2">
    <source>
        <dbReference type="Proteomes" id="UP000792457"/>
    </source>
</evidence>
<sequence length="204" mass="21024">MYERIPNKPEAEKATLNNISPSLLKRRAYEDLNGMDAVPAAKRPAKEPISGGGVGLNAPGLMMGGVQTGGPALGALGGAVAGLPVAAAAATAAAATAAMVAGRGAAPSAVVGAGEGPFPTPLLSRSVINHLNGKAKIATMSRMGGGRKQVISWMDAPDDVYFRATEASKKMRRQLTATDIRRAARKPWRKLSVKGMDDLVVILD</sequence>
<accession>A0A8K0K3E3</accession>
<gene>
    <name evidence="1" type="ORF">J437_LFUL006568</name>
</gene>